<dbReference type="PROSITE" id="PS00232">
    <property type="entry name" value="CADHERIN_1"/>
    <property type="match status" value="1"/>
</dbReference>
<keyword evidence="2" id="KW-0812">Transmembrane</keyword>
<comment type="subcellular location">
    <subcellularLocation>
        <location evidence="1">Membrane</location>
    </subcellularLocation>
</comment>
<evidence type="ECO:0000256" key="4">
    <source>
        <dbReference type="ARBA" id="ARBA00022837"/>
    </source>
</evidence>
<organism evidence="9 10">
    <name type="scientific">Cichlidogyrus casuarinus</name>
    <dbReference type="NCBI Taxonomy" id="1844966"/>
    <lineage>
        <taxon>Eukaryota</taxon>
        <taxon>Metazoa</taxon>
        <taxon>Spiralia</taxon>
        <taxon>Lophotrochozoa</taxon>
        <taxon>Platyhelminthes</taxon>
        <taxon>Monogenea</taxon>
        <taxon>Monopisthocotylea</taxon>
        <taxon>Dactylogyridea</taxon>
        <taxon>Ancyrocephalidae</taxon>
        <taxon>Cichlidogyrus</taxon>
    </lineage>
</organism>
<evidence type="ECO:0000256" key="5">
    <source>
        <dbReference type="ARBA" id="ARBA00022989"/>
    </source>
</evidence>
<sequence length="133" mass="14827">MQVKADKSEVATFNIKLLECRPSNAEIMFFRATDADSNQTDFGRITYKIAQHTPNYVNAIAYFKVVDDKLFLTNKALSSFAQDHFTLIITAIDGGGKHSDIRLNVTVEDCNDHPPRIKVSPTLPPPRSDLAVC</sequence>
<evidence type="ECO:0000259" key="8">
    <source>
        <dbReference type="PROSITE" id="PS50268"/>
    </source>
</evidence>
<dbReference type="Gene3D" id="2.60.40.60">
    <property type="entry name" value="Cadherins"/>
    <property type="match status" value="1"/>
</dbReference>
<dbReference type="PANTHER" id="PTHR24026:SF126">
    <property type="entry name" value="PROTOCADHERIN FAT 4"/>
    <property type="match status" value="1"/>
</dbReference>
<evidence type="ECO:0000313" key="10">
    <source>
        <dbReference type="Proteomes" id="UP001626550"/>
    </source>
</evidence>
<gene>
    <name evidence="9" type="ORF">Ciccas_014392</name>
</gene>
<comment type="caution">
    <text evidence="9">The sequence shown here is derived from an EMBL/GenBank/DDBJ whole genome shotgun (WGS) entry which is preliminary data.</text>
</comment>
<evidence type="ECO:0000256" key="1">
    <source>
        <dbReference type="ARBA" id="ARBA00004370"/>
    </source>
</evidence>
<dbReference type="CDD" id="cd11304">
    <property type="entry name" value="Cadherin_repeat"/>
    <property type="match status" value="1"/>
</dbReference>
<dbReference type="SMART" id="SM00112">
    <property type="entry name" value="CA"/>
    <property type="match status" value="1"/>
</dbReference>
<keyword evidence="5" id="KW-1133">Transmembrane helix</keyword>
<evidence type="ECO:0000256" key="2">
    <source>
        <dbReference type="ARBA" id="ARBA00022692"/>
    </source>
</evidence>
<evidence type="ECO:0000256" key="7">
    <source>
        <dbReference type="PROSITE-ProRule" id="PRU00043"/>
    </source>
</evidence>
<keyword evidence="4 7" id="KW-0106">Calcium</keyword>
<dbReference type="AlphaFoldDB" id="A0ABD2PJX5"/>
<protein>
    <recommendedName>
        <fullName evidence="8">Cadherin domain-containing protein</fullName>
    </recommendedName>
</protein>
<dbReference type="GO" id="GO:0005886">
    <property type="term" value="C:plasma membrane"/>
    <property type="evidence" value="ECO:0007669"/>
    <property type="project" value="UniProtKB-SubCell"/>
</dbReference>
<name>A0ABD2PJX5_9PLAT</name>
<dbReference type="EMBL" id="JBJKFK010008318">
    <property type="protein sequence ID" value="KAL3307102.1"/>
    <property type="molecule type" value="Genomic_DNA"/>
</dbReference>
<keyword evidence="3" id="KW-0677">Repeat</keyword>
<dbReference type="GO" id="GO:0007155">
    <property type="term" value="P:cell adhesion"/>
    <property type="evidence" value="ECO:0007669"/>
    <property type="project" value="UniProtKB-KW"/>
</dbReference>
<keyword evidence="6" id="KW-0472">Membrane</keyword>
<proteinExistence type="predicted"/>
<feature type="domain" description="Cadherin" evidence="8">
    <location>
        <begin position="9"/>
        <end position="117"/>
    </location>
</feature>
<dbReference type="InterPro" id="IPR015919">
    <property type="entry name" value="Cadherin-like_sf"/>
</dbReference>
<dbReference type="PRINTS" id="PR00205">
    <property type="entry name" value="CADHERIN"/>
</dbReference>
<dbReference type="InterPro" id="IPR020894">
    <property type="entry name" value="Cadherin_CS"/>
</dbReference>
<evidence type="ECO:0000256" key="6">
    <source>
        <dbReference type="ARBA" id="ARBA00023136"/>
    </source>
</evidence>
<accession>A0ABD2PJX5</accession>
<dbReference type="PANTHER" id="PTHR24026">
    <property type="entry name" value="FAT ATYPICAL CADHERIN-RELATED"/>
    <property type="match status" value="1"/>
</dbReference>
<dbReference type="GO" id="GO:0005509">
    <property type="term" value="F:calcium ion binding"/>
    <property type="evidence" value="ECO:0007669"/>
    <property type="project" value="UniProtKB-UniRule"/>
</dbReference>
<keyword evidence="10" id="KW-1185">Reference proteome</keyword>
<dbReference type="SUPFAM" id="SSF49313">
    <property type="entry name" value="Cadherin-like"/>
    <property type="match status" value="1"/>
</dbReference>
<dbReference type="Proteomes" id="UP001626550">
    <property type="component" value="Unassembled WGS sequence"/>
</dbReference>
<evidence type="ECO:0000256" key="3">
    <source>
        <dbReference type="ARBA" id="ARBA00022737"/>
    </source>
</evidence>
<reference evidence="9 10" key="1">
    <citation type="submission" date="2024-11" db="EMBL/GenBank/DDBJ databases">
        <title>Adaptive evolution of stress response genes in parasites aligns with host niche diversity.</title>
        <authorList>
            <person name="Hahn C."/>
            <person name="Resl P."/>
        </authorList>
    </citation>
    <scope>NUCLEOTIDE SEQUENCE [LARGE SCALE GENOMIC DNA]</scope>
    <source>
        <strain evidence="9">EGGRZ-B1_66</strain>
        <tissue evidence="9">Body</tissue>
    </source>
</reference>
<dbReference type="PROSITE" id="PS50268">
    <property type="entry name" value="CADHERIN_2"/>
    <property type="match status" value="1"/>
</dbReference>
<dbReference type="InterPro" id="IPR002126">
    <property type="entry name" value="Cadherin-like_dom"/>
</dbReference>
<evidence type="ECO:0000313" key="9">
    <source>
        <dbReference type="EMBL" id="KAL3307102.1"/>
    </source>
</evidence>